<feature type="domain" description="Transposase IS4-like" evidence="1">
    <location>
        <begin position="22"/>
        <end position="301"/>
    </location>
</feature>
<evidence type="ECO:0000313" key="3">
    <source>
        <dbReference type="Proteomes" id="UP000032309"/>
    </source>
</evidence>
<proteinExistence type="predicted"/>
<protein>
    <submittedName>
        <fullName evidence="2">Transposase IS4 family protein</fullName>
    </submittedName>
</protein>
<keyword evidence="3" id="KW-1185">Reference proteome</keyword>
<dbReference type="EMBL" id="BAFN01000001">
    <property type="protein sequence ID" value="GAN33813.1"/>
    <property type="molecule type" value="Genomic_DNA"/>
</dbReference>
<organism evidence="2 3">
    <name type="scientific">Candidatus Brocadia sinica JPN1</name>
    <dbReference type="NCBI Taxonomy" id="1197129"/>
    <lineage>
        <taxon>Bacteria</taxon>
        <taxon>Pseudomonadati</taxon>
        <taxon>Planctomycetota</taxon>
        <taxon>Candidatus Brocadiia</taxon>
        <taxon>Candidatus Brocadiales</taxon>
        <taxon>Candidatus Brocadiaceae</taxon>
        <taxon>Candidatus Brocadia</taxon>
    </lineage>
</organism>
<sequence>MLLYDLTSTYFESEPPAADAVSKKRFGYSRDKRSDCVQVVVALVLTPEGFPVAYEVYPGNTRDTATLEEFLDRIEKRYGKFRRTWLMDRGIPTEEVLEKMRERGIDYLVGTPKGHLTRVEKPLLEQTWMQARESVRVKILQQESEFYVYVESQDRVAKERSMRWRRLRRLWAGLRELRNRKVLTRDDLLMHIGALKKEAGRDFRLVNISIPKPQEPVNENTFRFSLDRERLRQAYRREGRYLFRSNMQATAPETVWENYLLLTRIEQAFKDLKGSLSIRPIWHQLERRIEAHIFVSFLAFCLHTTLRNLARGRAAGLTSEAILEKLSSIQMIDVHLPTTDGRHIVMSRYTQPEKDVVLLLAQLGLMLPEQPPPKIYASG</sequence>
<name>A0ABQ0JYP0_9BACT</name>
<dbReference type="InterPro" id="IPR002559">
    <property type="entry name" value="Transposase_11"/>
</dbReference>
<gene>
    <name evidence="2" type="ORF">BROSI_A2347</name>
</gene>
<accession>A0ABQ0JYP0</accession>
<dbReference type="NCBIfam" id="NF033559">
    <property type="entry name" value="transpos_IS1634"/>
    <property type="match status" value="1"/>
</dbReference>
<dbReference type="Pfam" id="PF01609">
    <property type="entry name" value="DDE_Tnp_1"/>
    <property type="match status" value="1"/>
</dbReference>
<dbReference type="SUPFAM" id="SSF53098">
    <property type="entry name" value="Ribonuclease H-like"/>
    <property type="match status" value="1"/>
</dbReference>
<dbReference type="InterPro" id="IPR047654">
    <property type="entry name" value="IS1634_transpos"/>
</dbReference>
<comment type="caution">
    <text evidence="2">The sequence shown here is derived from an EMBL/GenBank/DDBJ whole genome shotgun (WGS) entry which is preliminary data.</text>
</comment>
<reference evidence="3" key="1">
    <citation type="journal article" date="2015" name="Genome Announc.">
        <title>Draft Genome Sequence of an Anaerobic Ammonium-Oxidizing Bacterium, "Candidatus Brocadia sinica".</title>
        <authorList>
            <person name="Oshiki M."/>
            <person name="Shinyako-Hata K."/>
            <person name="Satoh H."/>
            <person name="Okabe S."/>
        </authorList>
    </citation>
    <scope>NUCLEOTIDE SEQUENCE [LARGE SCALE GENOMIC DNA]</scope>
    <source>
        <strain evidence="3">JPN1</strain>
    </source>
</reference>
<dbReference type="InterPro" id="IPR012337">
    <property type="entry name" value="RNaseH-like_sf"/>
</dbReference>
<evidence type="ECO:0000259" key="1">
    <source>
        <dbReference type="Pfam" id="PF01609"/>
    </source>
</evidence>
<dbReference type="Proteomes" id="UP000032309">
    <property type="component" value="Unassembled WGS sequence"/>
</dbReference>
<dbReference type="PANTHER" id="PTHR34614">
    <property type="match status" value="1"/>
</dbReference>
<dbReference type="PANTHER" id="PTHR34614:SF2">
    <property type="entry name" value="TRANSPOSASE IS4-LIKE DOMAIN-CONTAINING PROTEIN"/>
    <property type="match status" value="1"/>
</dbReference>
<evidence type="ECO:0000313" key="2">
    <source>
        <dbReference type="EMBL" id="GAN33813.1"/>
    </source>
</evidence>